<dbReference type="InterPro" id="IPR025297">
    <property type="entry name" value="DUF4159"/>
</dbReference>
<reference evidence="2" key="1">
    <citation type="journal article" date="2014" name="Int. J. Syst. Evol. Microbiol.">
        <title>Complete genome sequence of Corynebacterium casei LMG S-19264T (=DSM 44701T), isolated from a smear-ripened cheese.</title>
        <authorList>
            <consortium name="US DOE Joint Genome Institute (JGI-PGF)"/>
            <person name="Walter F."/>
            <person name="Albersmeier A."/>
            <person name="Kalinowski J."/>
            <person name="Ruckert C."/>
        </authorList>
    </citation>
    <scope>NUCLEOTIDE SEQUENCE</scope>
    <source>
        <strain evidence="2">CGMCC 1.12751</strain>
    </source>
</reference>
<sequence length="228" mass="26168">MSLKMNSRTFMKNNNKSSLFSLFFILFSLVVFSQEIAVLKYKGGGDWYGNPTSLPNLITFCNSNINTQITQKPETVEPGSSEIFQYPFIHMTGHGNVFFNEEEAENLRNYLISGGFLHIDDNYGMQPYITEELKKVFPDKELVELPANHPIFNIAYSFPKGLPKIHEHEGKRPQAFGIFFENRLVMLFTVESDLGDGWEDEVVHNDSFEVREKALKMGANIIKYAFEN</sequence>
<dbReference type="Gene3D" id="3.40.50.12140">
    <property type="entry name" value="Domain of unknown function DUF4159"/>
    <property type="match status" value="1"/>
</dbReference>
<dbReference type="EMBL" id="BMFQ01000002">
    <property type="protein sequence ID" value="GGG48772.1"/>
    <property type="molecule type" value="Genomic_DNA"/>
</dbReference>
<proteinExistence type="predicted"/>
<gene>
    <name evidence="2" type="ORF">GCM10010976_20170</name>
</gene>
<evidence type="ECO:0000259" key="1">
    <source>
        <dbReference type="Pfam" id="PF13709"/>
    </source>
</evidence>
<dbReference type="Proteomes" id="UP000625976">
    <property type="component" value="Unassembled WGS sequence"/>
</dbReference>
<dbReference type="AlphaFoldDB" id="A0A917LQ92"/>
<keyword evidence="3" id="KW-1185">Reference proteome</keyword>
<name>A0A917LQ92_9FLAO</name>
<reference evidence="2" key="2">
    <citation type="submission" date="2020-09" db="EMBL/GenBank/DDBJ databases">
        <authorList>
            <person name="Sun Q."/>
            <person name="Zhou Y."/>
        </authorList>
    </citation>
    <scope>NUCLEOTIDE SEQUENCE</scope>
    <source>
        <strain evidence="2">CGMCC 1.12751</strain>
    </source>
</reference>
<feature type="domain" description="DUF4159" evidence="1">
    <location>
        <begin position="36"/>
        <end position="226"/>
    </location>
</feature>
<evidence type="ECO:0000313" key="2">
    <source>
        <dbReference type="EMBL" id="GGG48772.1"/>
    </source>
</evidence>
<protein>
    <recommendedName>
        <fullName evidence="1">DUF4159 domain-containing protein</fullName>
    </recommendedName>
</protein>
<evidence type="ECO:0000313" key="3">
    <source>
        <dbReference type="Proteomes" id="UP000625976"/>
    </source>
</evidence>
<comment type="caution">
    <text evidence="2">The sequence shown here is derived from an EMBL/GenBank/DDBJ whole genome shotgun (WGS) entry which is preliminary data.</text>
</comment>
<organism evidence="2 3">
    <name type="scientific">Bizionia arctica</name>
    <dbReference type="NCBI Taxonomy" id="1495645"/>
    <lineage>
        <taxon>Bacteria</taxon>
        <taxon>Pseudomonadati</taxon>
        <taxon>Bacteroidota</taxon>
        <taxon>Flavobacteriia</taxon>
        <taxon>Flavobacteriales</taxon>
        <taxon>Flavobacteriaceae</taxon>
        <taxon>Bizionia</taxon>
    </lineage>
</organism>
<dbReference type="Pfam" id="PF13709">
    <property type="entry name" value="DUF4159"/>
    <property type="match status" value="1"/>
</dbReference>
<accession>A0A917LQ92</accession>